<dbReference type="EMBL" id="JAFDST010000002">
    <property type="protein sequence ID" value="MBP1082222.1"/>
    <property type="molecule type" value="Genomic_DNA"/>
</dbReference>
<dbReference type="RefSeq" id="WP_053604987.1">
    <property type="nucleotide sequence ID" value="NZ_JAFDST010000002.1"/>
</dbReference>
<proteinExistence type="predicted"/>
<name>A0ABS4CXX4_9BACI</name>
<organism evidence="1 2">
    <name type="scientific">Bacillus capparidis</name>
    <dbReference type="NCBI Taxonomy" id="1840411"/>
    <lineage>
        <taxon>Bacteria</taxon>
        <taxon>Bacillati</taxon>
        <taxon>Bacillota</taxon>
        <taxon>Bacilli</taxon>
        <taxon>Bacillales</taxon>
        <taxon>Bacillaceae</taxon>
        <taxon>Bacillus</taxon>
    </lineage>
</organism>
<gene>
    <name evidence="1" type="ORF">JOC74_002715</name>
</gene>
<accession>A0ABS4CXX4</accession>
<evidence type="ECO:0000313" key="1">
    <source>
        <dbReference type="EMBL" id="MBP1082222.1"/>
    </source>
</evidence>
<keyword evidence="2" id="KW-1185">Reference proteome</keyword>
<sequence>MSQSITEDELTFTRFHDEYIKAWELAMDTGETSALQAMSSGYYVTFFSNEREKPVFFTREEAIEGMNKSLKKNNKSLQNYLPSKTGRFKVADGC</sequence>
<dbReference type="Proteomes" id="UP000674416">
    <property type="component" value="Unassembled WGS sequence"/>
</dbReference>
<evidence type="ECO:0000313" key="2">
    <source>
        <dbReference type="Proteomes" id="UP000674416"/>
    </source>
</evidence>
<comment type="caution">
    <text evidence="1">The sequence shown here is derived from an EMBL/GenBank/DDBJ whole genome shotgun (WGS) entry which is preliminary data.</text>
</comment>
<protein>
    <submittedName>
        <fullName evidence="1">Uncharacterized protein</fullName>
    </submittedName>
</protein>
<reference evidence="1 2" key="1">
    <citation type="submission" date="2021-01" db="EMBL/GenBank/DDBJ databases">
        <title>Genomic Encyclopedia of Type Strains, Phase IV (KMG-IV): sequencing the most valuable type-strain genomes for metagenomic binning, comparative biology and taxonomic classification.</title>
        <authorList>
            <person name="Goeker M."/>
        </authorList>
    </citation>
    <scope>NUCLEOTIDE SEQUENCE [LARGE SCALE GENOMIC DNA]</scope>
    <source>
        <strain evidence="1 2">DSM 103394</strain>
    </source>
</reference>